<dbReference type="SUPFAM" id="SSF101690">
    <property type="entry name" value="PAZ domain"/>
    <property type="match status" value="1"/>
</dbReference>
<gene>
    <name evidence="5 6" type="primary">LOC112044407</name>
</gene>
<dbReference type="SUPFAM" id="SSF53098">
    <property type="entry name" value="Ribonuclease H-like"/>
    <property type="match status" value="1"/>
</dbReference>
<dbReference type="InterPro" id="IPR045246">
    <property type="entry name" value="Piwi_ago-like"/>
</dbReference>
<dbReference type="Gene3D" id="3.30.420.10">
    <property type="entry name" value="Ribonuclease H-like superfamily/Ribonuclease H"/>
    <property type="match status" value="1"/>
</dbReference>
<dbReference type="InterPro" id="IPR012337">
    <property type="entry name" value="RNaseH-like_sf"/>
</dbReference>
<feature type="compositionally biased region" description="Low complexity" evidence="1">
    <location>
        <begin position="17"/>
        <end position="28"/>
    </location>
</feature>
<evidence type="ECO:0000259" key="3">
    <source>
        <dbReference type="PROSITE" id="PS50822"/>
    </source>
</evidence>
<dbReference type="SMART" id="SM01163">
    <property type="entry name" value="DUF1785"/>
    <property type="match status" value="1"/>
</dbReference>
<dbReference type="RefSeq" id="XP_052739362.1">
    <property type="nucleotide sequence ID" value="XM_052883402.1"/>
</dbReference>
<evidence type="ECO:0000259" key="2">
    <source>
        <dbReference type="PROSITE" id="PS50821"/>
    </source>
</evidence>
<dbReference type="CDD" id="cd02846">
    <property type="entry name" value="PAZ_argonaute_like"/>
    <property type="match status" value="1"/>
</dbReference>
<evidence type="ECO:0000313" key="4">
    <source>
        <dbReference type="Proteomes" id="UP001652582"/>
    </source>
</evidence>
<dbReference type="Pfam" id="PF02170">
    <property type="entry name" value="PAZ"/>
    <property type="match status" value="1"/>
</dbReference>
<feature type="region of interest" description="Disordered" evidence="1">
    <location>
        <begin position="1"/>
        <end position="238"/>
    </location>
</feature>
<feature type="compositionally biased region" description="Basic residues" evidence="1">
    <location>
        <begin position="97"/>
        <end position="106"/>
    </location>
</feature>
<dbReference type="InterPro" id="IPR032472">
    <property type="entry name" value="ArgoL2"/>
</dbReference>
<dbReference type="SMART" id="SM00950">
    <property type="entry name" value="Piwi"/>
    <property type="match status" value="1"/>
</dbReference>
<dbReference type="Pfam" id="PF16488">
    <property type="entry name" value="ArgoL2"/>
    <property type="match status" value="1"/>
</dbReference>
<feature type="compositionally biased region" description="Low complexity" evidence="1">
    <location>
        <begin position="108"/>
        <end position="157"/>
    </location>
</feature>
<dbReference type="Gene3D" id="2.170.260.10">
    <property type="entry name" value="paz domain"/>
    <property type="match status" value="1"/>
</dbReference>
<dbReference type="Pfam" id="PF16486">
    <property type="entry name" value="ArgoN"/>
    <property type="match status" value="1"/>
</dbReference>
<dbReference type="Gene3D" id="3.40.50.2300">
    <property type="match status" value="1"/>
</dbReference>
<evidence type="ECO:0000313" key="5">
    <source>
        <dbReference type="RefSeq" id="XP_052739362.1"/>
    </source>
</evidence>
<keyword evidence="4" id="KW-1185">Reference proteome</keyword>
<dbReference type="Proteomes" id="UP001652582">
    <property type="component" value="Chromosome 9"/>
</dbReference>
<name>A0ABM3LJY0_BICAN</name>
<dbReference type="PANTHER" id="PTHR22891">
    <property type="entry name" value="EUKARYOTIC TRANSLATION INITIATION FACTOR 2C"/>
    <property type="match status" value="1"/>
</dbReference>
<dbReference type="InterPro" id="IPR036085">
    <property type="entry name" value="PAZ_dom_sf"/>
</dbReference>
<accession>A0ABM3LJY0</accession>
<dbReference type="Pfam" id="PF08699">
    <property type="entry name" value="ArgoL1"/>
    <property type="match status" value="1"/>
</dbReference>
<dbReference type="GeneID" id="112044407"/>
<feature type="compositionally biased region" description="Pro residues" evidence="1">
    <location>
        <begin position="166"/>
        <end position="187"/>
    </location>
</feature>
<dbReference type="InterPro" id="IPR032474">
    <property type="entry name" value="Argonaute_N"/>
</dbReference>
<feature type="domain" description="PAZ" evidence="2">
    <location>
        <begin position="467"/>
        <end position="584"/>
    </location>
</feature>
<dbReference type="RefSeq" id="XP_052739363.1">
    <property type="nucleotide sequence ID" value="XM_052883403.1"/>
</dbReference>
<dbReference type="Pfam" id="PF02171">
    <property type="entry name" value="Piwi"/>
    <property type="match status" value="1"/>
</dbReference>
<organism evidence="4 5">
    <name type="scientific">Bicyclus anynana</name>
    <name type="common">Squinting bush brown butterfly</name>
    <dbReference type="NCBI Taxonomy" id="110368"/>
    <lineage>
        <taxon>Eukaryota</taxon>
        <taxon>Metazoa</taxon>
        <taxon>Ecdysozoa</taxon>
        <taxon>Arthropoda</taxon>
        <taxon>Hexapoda</taxon>
        <taxon>Insecta</taxon>
        <taxon>Pterygota</taxon>
        <taxon>Neoptera</taxon>
        <taxon>Endopterygota</taxon>
        <taxon>Lepidoptera</taxon>
        <taxon>Glossata</taxon>
        <taxon>Ditrysia</taxon>
        <taxon>Papilionoidea</taxon>
        <taxon>Nymphalidae</taxon>
        <taxon>Satyrinae</taxon>
        <taxon>Satyrini</taxon>
        <taxon>Mycalesina</taxon>
        <taxon>Bicyclus</taxon>
    </lineage>
</organism>
<feature type="domain" description="Piwi" evidence="3">
    <location>
        <begin position="744"/>
        <end position="1042"/>
    </location>
</feature>
<feature type="compositionally biased region" description="Basic residues" evidence="1">
    <location>
        <begin position="1"/>
        <end position="10"/>
    </location>
</feature>
<dbReference type="PROSITE" id="PS50822">
    <property type="entry name" value="PIWI"/>
    <property type="match status" value="1"/>
</dbReference>
<evidence type="ECO:0000313" key="6">
    <source>
        <dbReference type="RefSeq" id="XP_052739363.1"/>
    </source>
</evidence>
<feature type="compositionally biased region" description="Basic and acidic residues" evidence="1">
    <location>
        <begin position="59"/>
        <end position="81"/>
    </location>
</feature>
<protein>
    <submittedName>
        <fullName evidence="5 6">Protein argonaute-2</fullName>
    </submittedName>
</protein>
<feature type="compositionally biased region" description="Polar residues" evidence="1">
    <location>
        <begin position="29"/>
        <end position="58"/>
    </location>
</feature>
<reference evidence="5 6" key="1">
    <citation type="submission" date="2025-05" db="UniProtKB">
        <authorList>
            <consortium name="RefSeq"/>
        </authorList>
    </citation>
    <scope>IDENTIFICATION</scope>
</reference>
<sequence length="1042" mass="115427">MPRGKKKNKQGAKGDAGESSVAEGESSATVQEQPQDVPSTSQVQDVPSTSEAKPTTVTTKDESGGKKEKETPKEPEPKKEEKEEEDVGLGLGLGGGGKKRPRKKKSLAAQAAAQGAAPAATQAAPVQAAPAQGAPVQAAPVQAAPAAAQPTPAVAPARQPEYRPSEPIPGAVPGPTSPPTDDFPPPGKGRGRGWGASMTASAQQSPPVVFNPPSPAPVQSPPPGFVQRSATGRGRGSSYEPKIAVVGAAPAPTPRPTAVCRYQIPAKVLGGVVPAYKTRVVCNYLEMKIQPLKVYRFDVTITPDRPKKLLPKVFTVAKGIKFPKQVISFDQRKNCYSLNPLWTTSDERCTVHVEILDDNDAKMSFEVSWKKTGVVDLGTIINHMKNHGTSLSTPMEAIQCIDVILQQGTLESYVKAGRQFFKRPRNPIDLSAGLEMWTGLFQSAIFTSRAFINIDVAHKGFPRQQNLVDALVNDFRLNPKMSLDGQRGVELFQQFVKSLRVKANIAGAGTRQREYICNGIVEPPIKMRFQISDANGKPVKEMTVAQYFETEKRCRIRYPELNCMWVGPKDKNIYYPMEMLEIVYGQALNKQLNEKQLSTMVREAATPPSDRLAKIKEVIRDMKYSENPCFKHFKLEIDDKFFQVDAKILEAPKIDIGGGRPVDPRRGAWQANRFLRASSLESWGMVAVDVDPRNCDCGNVIQMVIRLGRQMGMSVNNPAFTKFNVTQHELRSVLMTAQENRLTFMFIIISGRDKDAYHKIKRKAELEVGMLTQCIREMTVSRRMNDQTVRNILLKVNSKLMGVNQALDNRSLPQCLKSGGVMVVGADVTHPSPDQMSVPSIAAVTASIDVKCFVYHIEMSIQTPKNEIIVDFENMMFDQLKIYKSHHNALPKKIFVFRDGVSEGQFAQVMNSELVAVHKAYARHDPSRKVEVLFLLVQKRHHTRFFMGEQNPQNVEPGTVVDTHIVHPKELDFYLVSHQAIKGTARPTRYHAVCNDGNIPSDEVEQLTYYLCHLYSRCTRAVSYPTPTYYAHLACFRAKSLT</sequence>
<dbReference type="InterPro" id="IPR003165">
    <property type="entry name" value="Piwi"/>
</dbReference>
<dbReference type="InterPro" id="IPR036397">
    <property type="entry name" value="RNaseH_sf"/>
</dbReference>
<dbReference type="InterPro" id="IPR014811">
    <property type="entry name" value="ArgoL1"/>
</dbReference>
<dbReference type="InterPro" id="IPR003100">
    <property type="entry name" value="PAZ_dom"/>
</dbReference>
<proteinExistence type="predicted"/>
<feature type="compositionally biased region" description="Pro residues" evidence="1">
    <location>
        <begin position="209"/>
        <end position="224"/>
    </location>
</feature>
<dbReference type="CDD" id="cd04657">
    <property type="entry name" value="Piwi_ago-like"/>
    <property type="match status" value="1"/>
</dbReference>
<dbReference type="PROSITE" id="PS50821">
    <property type="entry name" value="PAZ"/>
    <property type="match status" value="1"/>
</dbReference>
<evidence type="ECO:0000256" key="1">
    <source>
        <dbReference type="SAM" id="MobiDB-lite"/>
    </source>
</evidence>